<protein>
    <submittedName>
        <fullName evidence="1">Uncharacterized protein</fullName>
    </submittedName>
</protein>
<evidence type="ECO:0000313" key="1">
    <source>
        <dbReference type="EMBL" id="ETO59263.1"/>
    </source>
</evidence>
<gene>
    <name evidence="1" type="ORF">F444_22364</name>
</gene>
<dbReference type="EMBL" id="ANJA01004192">
    <property type="protein sequence ID" value="ETO59263.1"/>
    <property type="molecule type" value="Genomic_DNA"/>
</dbReference>
<dbReference type="AlphaFoldDB" id="A0A080YY02"/>
<reference evidence="1 2" key="1">
    <citation type="submission" date="2013-11" db="EMBL/GenBank/DDBJ databases">
        <title>The Genome Sequence of Phytophthora parasitica P1976.</title>
        <authorList>
            <consortium name="The Broad Institute Genomics Platform"/>
            <person name="Russ C."/>
            <person name="Tyler B."/>
            <person name="Panabieres F."/>
            <person name="Shan W."/>
            <person name="Tripathy S."/>
            <person name="Grunwald N."/>
            <person name="Machado M."/>
            <person name="Johnson C.S."/>
            <person name="Walker B."/>
            <person name="Young S."/>
            <person name="Zeng Q."/>
            <person name="Gargeya S."/>
            <person name="Fitzgerald M."/>
            <person name="Haas B."/>
            <person name="Abouelleil A."/>
            <person name="Allen A.W."/>
            <person name="Alvarado L."/>
            <person name="Arachchi H.M."/>
            <person name="Berlin A.M."/>
            <person name="Chapman S.B."/>
            <person name="Gainer-Dewar J."/>
            <person name="Goldberg J."/>
            <person name="Griggs A."/>
            <person name="Gujja S."/>
            <person name="Hansen M."/>
            <person name="Howarth C."/>
            <person name="Imamovic A."/>
            <person name="Ireland A."/>
            <person name="Larimer J."/>
            <person name="McCowan C."/>
            <person name="Murphy C."/>
            <person name="Pearson M."/>
            <person name="Poon T.W."/>
            <person name="Priest M."/>
            <person name="Roberts A."/>
            <person name="Saif S."/>
            <person name="Shea T."/>
            <person name="Sisk P."/>
            <person name="Sykes S."/>
            <person name="Wortman J."/>
            <person name="Nusbaum C."/>
            <person name="Birren B."/>
        </authorList>
    </citation>
    <scope>NUCLEOTIDE SEQUENCE [LARGE SCALE GENOMIC DNA]</scope>
    <source>
        <strain evidence="1 2">P1976</strain>
    </source>
</reference>
<name>A0A080YY02_PHYNI</name>
<accession>A0A080YY02</accession>
<evidence type="ECO:0000313" key="2">
    <source>
        <dbReference type="Proteomes" id="UP000028582"/>
    </source>
</evidence>
<proteinExistence type="predicted"/>
<dbReference type="Proteomes" id="UP000028582">
    <property type="component" value="Unassembled WGS sequence"/>
</dbReference>
<sequence>MSPNRKICALFFKTKDQGVVLCQLCGGSRKQQPGSGCSGPLILPGPLGKPYSSRCVRPSLK</sequence>
<organism evidence="1 2">
    <name type="scientific">Phytophthora nicotianae P1976</name>
    <dbReference type="NCBI Taxonomy" id="1317066"/>
    <lineage>
        <taxon>Eukaryota</taxon>
        <taxon>Sar</taxon>
        <taxon>Stramenopiles</taxon>
        <taxon>Oomycota</taxon>
        <taxon>Peronosporomycetes</taxon>
        <taxon>Peronosporales</taxon>
        <taxon>Peronosporaceae</taxon>
        <taxon>Phytophthora</taxon>
    </lineage>
</organism>
<comment type="caution">
    <text evidence="1">The sequence shown here is derived from an EMBL/GenBank/DDBJ whole genome shotgun (WGS) entry which is preliminary data.</text>
</comment>